<reference evidence="12" key="2">
    <citation type="submission" date="2025-08" db="UniProtKB">
        <authorList>
            <consortium name="Ensembl"/>
        </authorList>
    </citation>
    <scope>IDENTIFICATION</scope>
</reference>
<keyword evidence="13" id="KW-1185">Reference proteome</keyword>
<proteinExistence type="inferred from homology"/>
<dbReference type="PROSITE" id="PS50157">
    <property type="entry name" value="ZINC_FINGER_C2H2_2"/>
    <property type="match status" value="3"/>
</dbReference>
<reference evidence="12 13" key="1">
    <citation type="submission" date="2008-02" db="EMBL/GenBank/DDBJ databases">
        <title>A 6x draft sequence assembly of the Pongo pygmaeus abelii genome.</title>
        <authorList>
            <person name="Wilson R.K."/>
            <person name="Mardis E."/>
        </authorList>
    </citation>
    <scope>NUCLEOTIDE SEQUENCE [LARGE SCALE GENOMIC DNA]</scope>
</reference>
<dbReference type="PROSITE" id="PS50805">
    <property type="entry name" value="KRAB"/>
    <property type="match status" value="1"/>
</dbReference>
<keyword evidence="8" id="KW-0539">Nucleus</keyword>
<dbReference type="Pfam" id="PF01352">
    <property type="entry name" value="KRAB"/>
    <property type="match status" value="1"/>
</dbReference>
<evidence type="ECO:0000256" key="8">
    <source>
        <dbReference type="ARBA" id="ARBA00023242"/>
    </source>
</evidence>
<dbReference type="AlphaFoldDB" id="A0A8I5YNV1"/>
<dbReference type="GO" id="GO:0006355">
    <property type="term" value="P:regulation of DNA-templated transcription"/>
    <property type="evidence" value="ECO:0007669"/>
    <property type="project" value="InterPro"/>
</dbReference>
<comment type="similarity">
    <text evidence="2">Belongs to the krueppel C2H2-type zinc-finger protein family.</text>
</comment>
<dbReference type="PANTHER" id="PTHR14947">
    <property type="entry name" value="ZINC FINGER PROTEIN"/>
    <property type="match status" value="1"/>
</dbReference>
<keyword evidence="5 9" id="KW-0863">Zinc-finger</keyword>
<dbReference type="GO" id="GO:0005634">
    <property type="term" value="C:nucleus"/>
    <property type="evidence" value="ECO:0007669"/>
    <property type="project" value="UniProtKB-SubCell"/>
</dbReference>
<dbReference type="GO" id="GO:0043565">
    <property type="term" value="F:sequence-specific DNA binding"/>
    <property type="evidence" value="ECO:0007669"/>
    <property type="project" value="UniProtKB-ARBA"/>
</dbReference>
<dbReference type="InterPro" id="IPR039938">
    <property type="entry name" value="Sp4-like"/>
</dbReference>
<dbReference type="FunFam" id="3.30.160.60:FF:000020">
    <property type="entry name" value="Zinc finger protein 14 homolog"/>
    <property type="match status" value="1"/>
</dbReference>
<evidence type="ECO:0000256" key="9">
    <source>
        <dbReference type="PROSITE-ProRule" id="PRU00042"/>
    </source>
</evidence>
<dbReference type="InterPro" id="IPR001909">
    <property type="entry name" value="KRAB"/>
</dbReference>
<dbReference type="GO" id="GO:0008270">
    <property type="term" value="F:zinc ion binding"/>
    <property type="evidence" value="ECO:0007669"/>
    <property type="project" value="UniProtKB-KW"/>
</dbReference>
<dbReference type="SUPFAM" id="SSF57667">
    <property type="entry name" value="beta-beta-alpha zinc fingers"/>
    <property type="match status" value="2"/>
</dbReference>
<keyword evidence="4" id="KW-0677">Repeat</keyword>
<evidence type="ECO:0000259" key="11">
    <source>
        <dbReference type="PROSITE" id="PS50805"/>
    </source>
</evidence>
<dbReference type="Proteomes" id="UP000001595">
    <property type="component" value="Chromosome 19"/>
</dbReference>
<feature type="domain" description="C2H2-type" evidence="10">
    <location>
        <begin position="199"/>
        <end position="222"/>
    </location>
</feature>
<feature type="domain" description="C2H2-type" evidence="10">
    <location>
        <begin position="143"/>
        <end position="170"/>
    </location>
</feature>
<keyword evidence="3" id="KW-0479">Metal-binding</keyword>
<protein>
    <submittedName>
        <fullName evidence="12">Zinc finger protein 573</fullName>
    </submittedName>
</protein>
<evidence type="ECO:0000313" key="13">
    <source>
        <dbReference type="Proteomes" id="UP000001595"/>
    </source>
</evidence>
<organism evidence="12 13">
    <name type="scientific">Pongo abelii</name>
    <name type="common">Sumatran orangutan</name>
    <name type="synonym">Pongo pygmaeus abelii</name>
    <dbReference type="NCBI Taxonomy" id="9601"/>
    <lineage>
        <taxon>Eukaryota</taxon>
        <taxon>Metazoa</taxon>
        <taxon>Chordata</taxon>
        <taxon>Craniata</taxon>
        <taxon>Vertebrata</taxon>
        <taxon>Euteleostomi</taxon>
        <taxon>Mammalia</taxon>
        <taxon>Eutheria</taxon>
        <taxon>Euarchontoglires</taxon>
        <taxon>Primates</taxon>
        <taxon>Haplorrhini</taxon>
        <taxon>Catarrhini</taxon>
        <taxon>Hominidae</taxon>
        <taxon>Pongo</taxon>
    </lineage>
</organism>
<evidence type="ECO:0000256" key="3">
    <source>
        <dbReference type="ARBA" id="ARBA00022723"/>
    </source>
</evidence>
<name>A0A8I5YNV1_PONAB</name>
<evidence type="ECO:0000256" key="1">
    <source>
        <dbReference type="ARBA" id="ARBA00004123"/>
    </source>
</evidence>
<dbReference type="InterPro" id="IPR036236">
    <property type="entry name" value="Znf_C2H2_sf"/>
</dbReference>
<dbReference type="GeneTree" id="ENSGT00940000163768"/>
<evidence type="ECO:0000313" key="12">
    <source>
        <dbReference type="Ensembl" id="ENSPPYP00000037610.1"/>
    </source>
</evidence>
<dbReference type="SMART" id="SM00349">
    <property type="entry name" value="KRAB"/>
    <property type="match status" value="1"/>
</dbReference>
<dbReference type="SMART" id="SM00355">
    <property type="entry name" value="ZnF_C2H2"/>
    <property type="match status" value="3"/>
</dbReference>
<dbReference type="Gene3D" id="6.10.140.140">
    <property type="match status" value="1"/>
</dbReference>
<feature type="domain" description="C2H2-type" evidence="10">
    <location>
        <begin position="171"/>
        <end position="198"/>
    </location>
</feature>
<dbReference type="Pfam" id="PF00096">
    <property type="entry name" value="zf-C2H2"/>
    <property type="match status" value="3"/>
</dbReference>
<gene>
    <name evidence="12" type="primary">ZNF573</name>
</gene>
<dbReference type="FunFam" id="3.30.160.60:FF:000638">
    <property type="entry name" value="Zinc finger protein 184"/>
    <property type="match status" value="1"/>
</dbReference>
<comment type="subcellular location">
    <subcellularLocation>
        <location evidence="1">Nucleus</location>
    </subcellularLocation>
</comment>
<feature type="domain" description="KRAB" evidence="11">
    <location>
        <begin position="37"/>
        <end position="109"/>
    </location>
</feature>
<evidence type="ECO:0000256" key="2">
    <source>
        <dbReference type="ARBA" id="ARBA00006991"/>
    </source>
</evidence>
<evidence type="ECO:0000256" key="4">
    <source>
        <dbReference type="ARBA" id="ARBA00022737"/>
    </source>
</evidence>
<dbReference type="Gene3D" id="3.30.160.60">
    <property type="entry name" value="Classic Zinc Finger"/>
    <property type="match status" value="3"/>
</dbReference>
<accession>A0A8I5YNV1</accession>
<keyword evidence="7" id="KW-0238">DNA-binding</keyword>
<evidence type="ECO:0000256" key="7">
    <source>
        <dbReference type="ARBA" id="ARBA00023125"/>
    </source>
</evidence>
<reference evidence="12" key="3">
    <citation type="submission" date="2025-09" db="UniProtKB">
        <authorList>
            <consortium name="Ensembl"/>
        </authorList>
    </citation>
    <scope>IDENTIFICATION</scope>
</reference>
<evidence type="ECO:0000256" key="6">
    <source>
        <dbReference type="ARBA" id="ARBA00022833"/>
    </source>
</evidence>
<keyword evidence="6" id="KW-0862">Zinc</keyword>
<dbReference type="PROSITE" id="PS00028">
    <property type="entry name" value="ZINC_FINGER_C2H2_1"/>
    <property type="match status" value="3"/>
</dbReference>
<dbReference type="PANTHER" id="PTHR14947:SF24">
    <property type="entry name" value="ZINC FINGER PROTEIN 781-RELATED"/>
    <property type="match status" value="1"/>
</dbReference>
<evidence type="ECO:0000256" key="5">
    <source>
        <dbReference type="ARBA" id="ARBA00022771"/>
    </source>
</evidence>
<dbReference type="InterPro" id="IPR036051">
    <property type="entry name" value="KRAB_dom_sf"/>
</dbReference>
<dbReference type="SUPFAM" id="SSF109640">
    <property type="entry name" value="KRAB domain (Kruppel-associated box)"/>
    <property type="match status" value="1"/>
</dbReference>
<dbReference type="InterPro" id="IPR013087">
    <property type="entry name" value="Znf_C2H2_type"/>
</dbReference>
<dbReference type="Ensembl" id="ENSPPYT00000057534.1">
    <property type="protein sequence ID" value="ENSPPYP00000037610.1"/>
    <property type="gene ID" value="ENSPPYG00000009922.2"/>
</dbReference>
<sequence length="374" mass="44143">MTMNENIILRSKYVDFQNWGRPLKFCPTKYMKFQELVTFRDVAIDFSRQEWEYLDPNQRDLYRDVMLENYRNLVSLGGHSISKPVVVDLLERGKEPWMILREETQFTDLDLQCEIISYIEVPTYETDISSTQLQSIYKREKLYECKKCQKKFSSGYQLILHHRFHIIERPYECKECGKNFRSGYQLTLHQRFHTGEKPYECTECGKNFRSGYQLTVHQRLHTEILLGIRIFILVRNFLNASNVGRHILLVQNSFNIRKLILARNPMNARNAGGPLACMATLNNIRKFILARNALNVRSVKKPLLCIEILLDIRIFTLVRNFLNVRNVGRPIVLAQTLFNIRKLILVRNPINVRNVERPLACMDILINIRKFILV</sequence>
<evidence type="ECO:0000259" key="10">
    <source>
        <dbReference type="PROSITE" id="PS50157"/>
    </source>
</evidence>
<dbReference type="CDD" id="cd07765">
    <property type="entry name" value="KRAB_A-box"/>
    <property type="match status" value="1"/>
</dbReference>